<evidence type="ECO:0000313" key="2">
    <source>
        <dbReference type="EMBL" id="SNS93182.1"/>
    </source>
</evidence>
<evidence type="ECO:0000313" key="3">
    <source>
        <dbReference type="Proteomes" id="UP000198339"/>
    </source>
</evidence>
<dbReference type="Proteomes" id="UP000198339">
    <property type="component" value="Unassembled WGS sequence"/>
</dbReference>
<dbReference type="Pfam" id="PF14246">
    <property type="entry name" value="TetR_C_7"/>
    <property type="match status" value="1"/>
</dbReference>
<organism evidence="2 3">
    <name type="scientific">Sphingopyxis indica</name>
    <dbReference type="NCBI Taxonomy" id="436663"/>
    <lineage>
        <taxon>Bacteria</taxon>
        <taxon>Pseudomonadati</taxon>
        <taxon>Pseudomonadota</taxon>
        <taxon>Alphaproteobacteria</taxon>
        <taxon>Sphingomonadales</taxon>
        <taxon>Sphingomonadaceae</taxon>
        <taxon>Sphingopyxis</taxon>
    </lineage>
</organism>
<keyword evidence="3" id="KW-1185">Reference proteome</keyword>
<sequence length="203" mass="21889">MTSSLNSPDQAVSAITQLLAGAEKRTLELADVVASAGLEWSKVVTLFPDPQDILVEIARAEAAQACQPLLSAINAPRHEPWDIEAVLREFVVRIEGNYAGVVGGLVRVAITESAKNPDLRKRIHHEGPASVLAALRQFLQAAVERSFLEIDDVEVAAEQLIGLLRATLYERLTPALEHPMSCGVDPIALFLRGAARRKGGKSV</sequence>
<evidence type="ECO:0000259" key="1">
    <source>
        <dbReference type="Pfam" id="PF14246"/>
    </source>
</evidence>
<proteinExistence type="predicted"/>
<dbReference type="Gene3D" id="1.10.357.10">
    <property type="entry name" value="Tetracycline Repressor, domain 2"/>
    <property type="match status" value="1"/>
</dbReference>
<feature type="domain" description="Transcriptional regulator TetR C-terminal Proteobacteria type" evidence="1">
    <location>
        <begin position="104"/>
        <end position="177"/>
    </location>
</feature>
<dbReference type="SUPFAM" id="SSF48498">
    <property type="entry name" value="Tetracyclin repressor-like, C-terminal domain"/>
    <property type="match status" value="1"/>
</dbReference>
<dbReference type="RefSeq" id="WP_141133969.1">
    <property type="nucleotide sequence ID" value="NZ_FZPA01000008.1"/>
</dbReference>
<dbReference type="AlphaFoldDB" id="A0A239IIE9"/>
<dbReference type="InterPro" id="IPR036271">
    <property type="entry name" value="Tet_transcr_reg_TetR-rel_C_sf"/>
</dbReference>
<dbReference type="InterPro" id="IPR039536">
    <property type="entry name" value="TetR_C_Proteobacteria"/>
</dbReference>
<protein>
    <recommendedName>
        <fullName evidence="1">Transcriptional regulator TetR C-terminal Proteobacteria type domain-containing protein</fullName>
    </recommendedName>
</protein>
<dbReference type="OrthoDB" id="9816431at2"/>
<reference evidence="2 3" key="1">
    <citation type="submission" date="2017-06" db="EMBL/GenBank/DDBJ databases">
        <authorList>
            <person name="Kim H.J."/>
            <person name="Triplett B.A."/>
        </authorList>
    </citation>
    <scope>NUCLEOTIDE SEQUENCE [LARGE SCALE GENOMIC DNA]</scope>
    <source>
        <strain evidence="2 3">DS15</strain>
    </source>
</reference>
<dbReference type="EMBL" id="FZPA01000008">
    <property type="protein sequence ID" value="SNS93182.1"/>
    <property type="molecule type" value="Genomic_DNA"/>
</dbReference>
<accession>A0A239IIE9</accession>
<name>A0A239IIE9_9SPHN</name>
<gene>
    <name evidence="2" type="ORF">SAMN06295955_1085</name>
</gene>